<protein>
    <submittedName>
        <fullName evidence="1">AAA family ATPase</fullName>
    </submittedName>
</protein>
<accession>A0ACC6P9D1</accession>
<keyword evidence="2" id="KW-1185">Reference proteome</keyword>
<feature type="non-terminal residue" evidence="1">
    <location>
        <position position="1"/>
    </location>
</feature>
<gene>
    <name evidence="1" type="ORF">WKI47_06270</name>
</gene>
<proteinExistence type="predicted"/>
<comment type="caution">
    <text evidence="1">The sequence shown here is derived from an EMBL/GenBank/DDBJ whole genome shotgun (WGS) entry which is preliminary data.</text>
</comment>
<evidence type="ECO:0000313" key="1">
    <source>
        <dbReference type="EMBL" id="MEJ8303520.1"/>
    </source>
</evidence>
<sequence length="416" mass="49150">KMENNKIKLNEIVTSIKVIKKFDILEITYILMQRKKIVIKLTKNSFFGRDQLVYELVSPKEQEEMKDIFSYSSEYRELDDLIKDNTSLKFIDKIKNSVLYFPTYRRVDSDMIQFLENNSLQFDSDDEFNQIRRFASSFPEDRRVIGVNDMDIDKLYGNYTEQLRKFNSEGLNKVLRSFIEEMIKSTYKNNLESRKKPPITLYDKAPEQLIELSRQLNIEDINELEVKDYFKKQKKLAERSNAHKQTKPNDQKEKREISQDLQELLLFSLSSLGSNNNLLMRLIDLYDQHIRGVNEKLQSFEYLKEAFEKFFKDKIKIELNNYKVELTTAFKTLSTGEKQLITLLSYAALSLNSSVYKPLIIIDEPELSLHISWQMNLLSTLLKIPNINILLATHSPYIAHEDYQDSIWQLGDIDEY</sequence>
<evidence type="ECO:0000313" key="2">
    <source>
        <dbReference type="Proteomes" id="UP001380953"/>
    </source>
</evidence>
<dbReference type="EMBL" id="JBBKAR010000019">
    <property type="protein sequence ID" value="MEJ8303520.1"/>
    <property type="molecule type" value="Genomic_DNA"/>
</dbReference>
<reference evidence="1" key="1">
    <citation type="submission" date="2024-03" db="EMBL/GenBank/DDBJ databases">
        <title>Whole genome sequecning of epiphytes from Marcgravia umbellata leaves.</title>
        <authorList>
            <person name="Kumar G."/>
            <person name="Savka M.A."/>
        </authorList>
    </citation>
    <scope>NUCLEOTIDE SEQUENCE</scope>
    <source>
        <strain evidence="1">RIT_BL5</strain>
    </source>
</reference>
<dbReference type="Proteomes" id="UP001380953">
    <property type="component" value="Unassembled WGS sequence"/>
</dbReference>
<organism evidence="1 2">
    <name type="scientific">Saccharibacillus sacchari</name>
    <dbReference type="NCBI Taxonomy" id="456493"/>
    <lineage>
        <taxon>Bacteria</taxon>
        <taxon>Bacillati</taxon>
        <taxon>Bacillota</taxon>
        <taxon>Bacilli</taxon>
        <taxon>Bacillales</taxon>
        <taxon>Paenibacillaceae</taxon>
        <taxon>Saccharibacillus</taxon>
    </lineage>
</organism>
<name>A0ACC6P9D1_9BACL</name>